<reference evidence="1 2" key="1">
    <citation type="submission" date="2024-05" db="EMBL/GenBank/DDBJ databases">
        <title>Genetic variation in Jamaican populations of the coffee berry borer (Hypothenemus hampei).</title>
        <authorList>
            <person name="Errbii M."/>
            <person name="Myrie A."/>
        </authorList>
    </citation>
    <scope>NUCLEOTIDE SEQUENCE [LARGE SCALE GENOMIC DNA]</scope>
    <source>
        <strain evidence="1">JA-Hopewell-2020-01-JO</strain>
        <tissue evidence="1">Whole body</tissue>
    </source>
</reference>
<gene>
    <name evidence="1" type="ORF">ABEB36_010465</name>
</gene>
<keyword evidence="2" id="KW-1185">Reference proteome</keyword>
<proteinExistence type="predicted"/>
<sequence>MNTKVHPKPFIKLATFRNFVMYSISKTSNGASRWDTLHGKPQFLEDTAPTMALNVGEGNYADILSVYGYCNGNSVEAVREIGNNISRSLEFIPQRFCKRLGRWQRRPKKSQQSEPNQINSTNLLKNSHLEQFHLHPRDQDSFVMFSRPFFDKSEEDLEEKCKITMNCIDDM</sequence>
<comment type="caution">
    <text evidence="1">The sequence shown here is derived from an EMBL/GenBank/DDBJ whole genome shotgun (WGS) entry which is preliminary data.</text>
</comment>
<organism evidence="1 2">
    <name type="scientific">Hypothenemus hampei</name>
    <name type="common">Coffee berry borer</name>
    <dbReference type="NCBI Taxonomy" id="57062"/>
    <lineage>
        <taxon>Eukaryota</taxon>
        <taxon>Metazoa</taxon>
        <taxon>Ecdysozoa</taxon>
        <taxon>Arthropoda</taxon>
        <taxon>Hexapoda</taxon>
        <taxon>Insecta</taxon>
        <taxon>Pterygota</taxon>
        <taxon>Neoptera</taxon>
        <taxon>Endopterygota</taxon>
        <taxon>Coleoptera</taxon>
        <taxon>Polyphaga</taxon>
        <taxon>Cucujiformia</taxon>
        <taxon>Curculionidae</taxon>
        <taxon>Scolytinae</taxon>
        <taxon>Hypothenemus</taxon>
    </lineage>
</organism>
<dbReference type="Proteomes" id="UP001566132">
    <property type="component" value="Unassembled WGS sequence"/>
</dbReference>
<protein>
    <submittedName>
        <fullName evidence="1">Uncharacterized protein</fullName>
    </submittedName>
</protein>
<name>A0ABD1EK13_HYPHA</name>
<evidence type="ECO:0000313" key="1">
    <source>
        <dbReference type="EMBL" id="KAL1494966.1"/>
    </source>
</evidence>
<dbReference type="AlphaFoldDB" id="A0ABD1EK13"/>
<evidence type="ECO:0000313" key="2">
    <source>
        <dbReference type="Proteomes" id="UP001566132"/>
    </source>
</evidence>
<accession>A0ABD1EK13</accession>
<dbReference type="EMBL" id="JBDJPC010000007">
    <property type="protein sequence ID" value="KAL1494966.1"/>
    <property type="molecule type" value="Genomic_DNA"/>
</dbReference>